<keyword evidence="1" id="KW-1133">Transmembrane helix</keyword>
<evidence type="ECO:0000313" key="2">
    <source>
        <dbReference type="EMBL" id="SFI81578.1"/>
    </source>
</evidence>
<keyword evidence="1" id="KW-0472">Membrane</keyword>
<evidence type="ECO:0000256" key="1">
    <source>
        <dbReference type="SAM" id="Phobius"/>
    </source>
</evidence>
<sequence>MNETDPYLGIALERLQRLVEVGFERTGGQTSLILLRLDQGDGKHAELVKRVDELEDVLSEVDKNAVTNTQLTERTRLILTFVTVLVAVASSIFAAIQLFNP</sequence>
<protein>
    <recommendedName>
        <fullName evidence="4">Haemolysin XhlA</fullName>
    </recommendedName>
</protein>
<dbReference type="RefSeq" id="WP_093886550.1">
    <property type="nucleotide sequence ID" value="NZ_FOQY01000005.1"/>
</dbReference>
<keyword evidence="3" id="KW-1185">Reference proteome</keyword>
<organism evidence="2 3">
    <name type="scientific">Streptosporangium canum</name>
    <dbReference type="NCBI Taxonomy" id="324952"/>
    <lineage>
        <taxon>Bacteria</taxon>
        <taxon>Bacillati</taxon>
        <taxon>Actinomycetota</taxon>
        <taxon>Actinomycetes</taxon>
        <taxon>Streptosporangiales</taxon>
        <taxon>Streptosporangiaceae</taxon>
        <taxon>Streptosporangium</taxon>
    </lineage>
</organism>
<accession>A0A1I3LA06</accession>
<name>A0A1I3LA06_9ACTN</name>
<reference evidence="3" key="1">
    <citation type="submission" date="2016-10" db="EMBL/GenBank/DDBJ databases">
        <authorList>
            <person name="Varghese N."/>
            <person name="Submissions S."/>
        </authorList>
    </citation>
    <scope>NUCLEOTIDE SEQUENCE [LARGE SCALE GENOMIC DNA]</scope>
    <source>
        <strain evidence="3">CGMCC 4.2126</strain>
    </source>
</reference>
<dbReference type="EMBL" id="FOQY01000005">
    <property type="protein sequence ID" value="SFI81578.1"/>
    <property type="molecule type" value="Genomic_DNA"/>
</dbReference>
<dbReference type="AlphaFoldDB" id="A0A1I3LA06"/>
<evidence type="ECO:0008006" key="4">
    <source>
        <dbReference type="Google" id="ProtNLM"/>
    </source>
</evidence>
<keyword evidence="1" id="KW-0812">Transmembrane</keyword>
<dbReference type="Proteomes" id="UP000199111">
    <property type="component" value="Unassembled WGS sequence"/>
</dbReference>
<feature type="transmembrane region" description="Helical" evidence="1">
    <location>
        <begin position="77"/>
        <end position="99"/>
    </location>
</feature>
<gene>
    <name evidence="2" type="ORF">SAMN05216275_10566</name>
</gene>
<evidence type="ECO:0000313" key="3">
    <source>
        <dbReference type="Proteomes" id="UP000199111"/>
    </source>
</evidence>
<dbReference type="GeneID" id="96297599"/>
<proteinExistence type="predicted"/>